<organism evidence="2 3">
    <name type="scientific">Halogeometricum borinquense</name>
    <dbReference type="NCBI Taxonomy" id="60847"/>
    <lineage>
        <taxon>Archaea</taxon>
        <taxon>Methanobacteriati</taxon>
        <taxon>Methanobacteriota</taxon>
        <taxon>Stenosarchaea group</taxon>
        <taxon>Halobacteria</taxon>
        <taxon>Halobacteriales</taxon>
        <taxon>Haloferacaceae</taxon>
        <taxon>Halogeometricum</taxon>
    </lineage>
</organism>
<proteinExistence type="predicted"/>
<evidence type="ECO:0000313" key="2">
    <source>
        <dbReference type="EMBL" id="RYJ14214.1"/>
    </source>
</evidence>
<gene>
    <name evidence="2" type="ORF">ELS19_09735</name>
</gene>
<accession>A0A482T8N3</accession>
<dbReference type="EMBL" id="RZHH01000002">
    <property type="protein sequence ID" value="RYJ14214.1"/>
    <property type="molecule type" value="Genomic_DNA"/>
</dbReference>
<feature type="transmembrane region" description="Helical" evidence="1">
    <location>
        <begin position="30"/>
        <end position="47"/>
    </location>
</feature>
<name>A0A482T8N3_9EURY</name>
<dbReference type="RefSeq" id="WP_006055672.1">
    <property type="nucleotide sequence ID" value="NZ_RZHH01000002.1"/>
</dbReference>
<comment type="caution">
    <text evidence="2">The sequence shown here is derived from an EMBL/GenBank/DDBJ whole genome shotgun (WGS) entry which is preliminary data.</text>
</comment>
<evidence type="ECO:0000313" key="3">
    <source>
        <dbReference type="Proteomes" id="UP000294028"/>
    </source>
</evidence>
<keyword evidence="1" id="KW-0472">Membrane</keyword>
<keyword evidence="1" id="KW-1133">Transmembrane helix</keyword>
<sequence length="67" mass="6984">MVSQAYQLGLLLVVFGGFLATNSTGSVSGIGILSMYLGLLVGITGCLQSGIRDRRTHVDPGSARTEK</sequence>
<dbReference type="Proteomes" id="UP000294028">
    <property type="component" value="Unassembled WGS sequence"/>
</dbReference>
<protein>
    <submittedName>
        <fullName evidence="2">Uncharacterized protein</fullName>
    </submittedName>
</protein>
<dbReference type="AlphaFoldDB" id="A0A482T8N3"/>
<reference evidence="2 3" key="1">
    <citation type="submission" date="2018-12" db="EMBL/GenBank/DDBJ databases">
        <title>Genome analysis provides insights into bioremediation potentialities of Halogeometricum borinquense strain N11.</title>
        <authorList>
            <person name="Najjari A."/>
            <person name="Youssef N."/>
            <person name="Fhoula I."/>
            <person name="Ben Dhia O."/>
            <person name="Mahjoubi M."/>
            <person name="Ouzari H.I."/>
            <person name="Cherif A."/>
        </authorList>
    </citation>
    <scope>NUCLEOTIDE SEQUENCE [LARGE SCALE GENOMIC DNA]</scope>
    <source>
        <strain evidence="2 3">N11</strain>
    </source>
</reference>
<keyword evidence="1" id="KW-0812">Transmembrane</keyword>
<dbReference type="GeneID" id="25137686"/>
<evidence type="ECO:0000256" key="1">
    <source>
        <dbReference type="SAM" id="Phobius"/>
    </source>
</evidence>